<dbReference type="InterPro" id="IPR054212">
    <property type="entry name" value="DUF6919"/>
</dbReference>
<accession>A0A2J7Z9Z4</accession>
<dbReference type="EMBL" id="LJIW01000001">
    <property type="protein sequence ID" value="PNG97019.1"/>
    <property type="molecule type" value="Genomic_DNA"/>
</dbReference>
<gene>
    <name evidence="2" type="ORF">SMF913_13044</name>
</gene>
<feature type="domain" description="DUF6919" evidence="1">
    <location>
        <begin position="5"/>
        <end position="186"/>
    </location>
</feature>
<name>A0A2J7Z9Z4_STRMQ</name>
<keyword evidence="3" id="KW-1185">Reference proteome</keyword>
<reference evidence="2 3" key="1">
    <citation type="submission" date="2015-09" db="EMBL/GenBank/DDBJ databases">
        <title>Genome sequence, genome mining and natural product profiling of a biocontrol bacterium Streptomyces malaysiensis F913.</title>
        <authorList>
            <person name="Xu Y."/>
            <person name="Wei J."/>
            <person name="Xie J."/>
            <person name="Li T."/>
            <person name="Zhou Z."/>
        </authorList>
    </citation>
    <scope>NUCLEOTIDE SEQUENCE [LARGE SCALE GENOMIC DNA]</scope>
    <source>
        <strain evidence="2 3">F913</strain>
    </source>
</reference>
<protein>
    <recommendedName>
        <fullName evidence="1">DUF6919 domain-containing protein</fullName>
    </recommendedName>
</protein>
<organism evidence="2 3">
    <name type="scientific">Streptomyces malaysiensis</name>
    <dbReference type="NCBI Taxonomy" id="92644"/>
    <lineage>
        <taxon>Bacteria</taxon>
        <taxon>Bacillati</taxon>
        <taxon>Actinomycetota</taxon>
        <taxon>Actinomycetes</taxon>
        <taxon>Kitasatosporales</taxon>
        <taxon>Streptomycetaceae</taxon>
        <taxon>Streptomyces</taxon>
        <taxon>Streptomyces violaceusniger group</taxon>
    </lineage>
</organism>
<evidence type="ECO:0000313" key="2">
    <source>
        <dbReference type="EMBL" id="PNG97019.1"/>
    </source>
</evidence>
<comment type="caution">
    <text evidence="2">The sequence shown here is derived from an EMBL/GenBank/DDBJ whole genome shotgun (WGS) entry which is preliminary data.</text>
</comment>
<dbReference type="Proteomes" id="UP000236520">
    <property type="component" value="Unassembled WGS sequence"/>
</dbReference>
<evidence type="ECO:0000259" key="1">
    <source>
        <dbReference type="Pfam" id="PF21897"/>
    </source>
</evidence>
<evidence type="ECO:0000313" key="3">
    <source>
        <dbReference type="Proteomes" id="UP000236520"/>
    </source>
</evidence>
<sequence length="190" mass="20887">MSPADRVLWASARTFADLGELMARWLEGGIRSRPAYAPGAGPDEETGELIPLLAAVNRAGFLTDNSQPGDDGPGYDGRRWQQRAAVEGFITDHTLLNRVLKKTRRAGLLAVVHHGARRAARNGEPVTWRGDDPHTAFGCYLHRRDVMHAWQGLSHDALAELVNARQVALIEPQPGPSTRLWDTLTDLTGR</sequence>
<dbReference type="AlphaFoldDB" id="A0A2J7Z9Z4"/>
<dbReference type="RefSeq" id="WP_102934465.1">
    <property type="nucleotide sequence ID" value="NZ_LJIW01000001.1"/>
</dbReference>
<dbReference type="Pfam" id="PF21897">
    <property type="entry name" value="DUF6919"/>
    <property type="match status" value="1"/>
</dbReference>
<proteinExistence type="predicted"/>